<reference evidence="2" key="1">
    <citation type="journal article" date="2019" name="Int. J. Syst. Evol. Microbiol.">
        <title>The Global Catalogue of Microorganisms (GCM) 10K type strain sequencing project: providing services to taxonomists for standard genome sequencing and annotation.</title>
        <authorList>
            <consortium name="The Broad Institute Genomics Platform"/>
            <consortium name="The Broad Institute Genome Sequencing Center for Infectious Disease"/>
            <person name="Wu L."/>
            <person name="Ma J."/>
        </authorList>
    </citation>
    <scope>NUCLEOTIDE SEQUENCE [LARGE SCALE GENOMIC DNA]</scope>
    <source>
        <strain evidence="2">CGMCC 1.12125</strain>
    </source>
</reference>
<dbReference type="Pfam" id="PF20117">
    <property type="entry name" value="DUF6507"/>
    <property type="match status" value="1"/>
</dbReference>
<protein>
    <submittedName>
        <fullName evidence="1">DUF6507 family protein</fullName>
    </submittedName>
</protein>
<name>A0ABV8XY41_9MICC</name>
<keyword evidence="2" id="KW-1185">Reference proteome</keyword>
<dbReference type="EMBL" id="JBHSEN010000001">
    <property type="protein sequence ID" value="MFC4429330.1"/>
    <property type="molecule type" value="Genomic_DNA"/>
</dbReference>
<dbReference type="InterPro" id="IPR045436">
    <property type="entry name" value="DUF6507"/>
</dbReference>
<evidence type="ECO:0000313" key="1">
    <source>
        <dbReference type="EMBL" id="MFC4429330.1"/>
    </source>
</evidence>
<comment type="caution">
    <text evidence="1">The sequence shown here is derived from an EMBL/GenBank/DDBJ whole genome shotgun (WGS) entry which is preliminary data.</text>
</comment>
<dbReference type="Proteomes" id="UP001595965">
    <property type="component" value="Unassembled WGS sequence"/>
</dbReference>
<organism evidence="1 2">
    <name type="scientific">Citricoccus alkalitolerans</name>
    <dbReference type="NCBI Taxonomy" id="246603"/>
    <lineage>
        <taxon>Bacteria</taxon>
        <taxon>Bacillati</taxon>
        <taxon>Actinomycetota</taxon>
        <taxon>Actinomycetes</taxon>
        <taxon>Micrococcales</taxon>
        <taxon>Micrococcaceae</taxon>
        <taxon>Citricoccus</taxon>
    </lineage>
</organism>
<evidence type="ECO:0000313" key="2">
    <source>
        <dbReference type="Proteomes" id="UP001595965"/>
    </source>
</evidence>
<dbReference type="RefSeq" id="WP_344228583.1">
    <property type="nucleotide sequence ID" value="NZ_BAAALH010000002.1"/>
</dbReference>
<proteinExistence type="predicted"/>
<sequence>MTDWHVDEEPARSTVRTATSKIDEIVEFAPTMTARFESAATACDHLEIGSAIDDLLQQVADPLLQAVAGSGNNICSSTTELINAIASADLTMAADAEEDVYTIPEAPAAGPQSEG</sequence>
<accession>A0ABV8XY41</accession>
<gene>
    <name evidence="1" type="ORF">ACFO0K_06530</name>
</gene>